<dbReference type="Gene3D" id="1.20.1110.10">
    <property type="entry name" value="Calcium-transporting ATPase, transmembrane domain"/>
    <property type="match status" value="1"/>
</dbReference>
<feature type="transmembrane region" description="Helical" evidence="13">
    <location>
        <begin position="872"/>
        <end position="896"/>
    </location>
</feature>
<feature type="transmembrane region" description="Helical" evidence="13">
    <location>
        <begin position="48"/>
        <end position="69"/>
    </location>
</feature>
<dbReference type="EMBL" id="CABPRJ010000484">
    <property type="protein sequence ID" value="VVC28869.1"/>
    <property type="molecule type" value="Genomic_DNA"/>
</dbReference>
<evidence type="ECO:0000256" key="2">
    <source>
        <dbReference type="ARBA" id="ARBA00006000"/>
    </source>
</evidence>
<keyword evidence="3" id="KW-0597">Phosphoprotein</keyword>
<gene>
    <name evidence="17" type="ORF">CINCED_3A006538</name>
</gene>
<keyword evidence="6 13" id="KW-0547">Nucleotide-binding</keyword>
<dbReference type="InterPro" id="IPR047819">
    <property type="entry name" value="P5A-ATPase_N"/>
</dbReference>
<dbReference type="SFLD" id="SFLDF00027">
    <property type="entry name" value="p-type_atpase"/>
    <property type="match status" value="1"/>
</dbReference>
<evidence type="ECO:0000259" key="14">
    <source>
        <dbReference type="Pfam" id="PF00122"/>
    </source>
</evidence>
<dbReference type="PANTHER" id="PTHR45630:SF8">
    <property type="entry name" value="CATION-TRANSPORTING ATPASE"/>
    <property type="match status" value="1"/>
</dbReference>
<evidence type="ECO:0000256" key="7">
    <source>
        <dbReference type="ARBA" id="ARBA00022840"/>
    </source>
</evidence>
<feature type="domain" description="P-type ATPase A" evidence="14">
    <location>
        <begin position="253"/>
        <end position="369"/>
    </location>
</feature>
<dbReference type="PROSITE" id="PS00154">
    <property type="entry name" value="ATPASE_E1_E2"/>
    <property type="match status" value="1"/>
</dbReference>
<evidence type="ECO:0000256" key="3">
    <source>
        <dbReference type="ARBA" id="ARBA00022553"/>
    </source>
</evidence>
<keyword evidence="4 13" id="KW-0812">Transmembrane</keyword>
<accession>A0A5E4M9X7</accession>
<dbReference type="Pfam" id="PF13246">
    <property type="entry name" value="Cation_ATPase"/>
    <property type="match status" value="1"/>
</dbReference>
<feature type="transmembrane region" description="Helical" evidence="13">
    <location>
        <begin position="386"/>
        <end position="406"/>
    </location>
</feature>
<dbReference type="GO" id="GO:0015203">
    <property type="term" value="F:polyamine transmembrane transporter activity"/>
    <property type="evidence" value="ECO:0007669"/>
    <property type="project" value="TreeGrafter"/>
</dbReference>
<keyword evidence="7 13" id="KW-0067">ATP-binding</keyword>
<dbReference type="GO" id="GO:0005524">
    <property type="term" value="F:ATP binding"/>
    <property type="evidence" value="ECO:0007669"/>
    <property type="project" value="UniProtKB-UniRule"/>
</dbReference>
<keyword evidence="10 13" id="KW-1133">Transmembrane helix</keyword>
<evidence type="ECO:0000256" key="10">
    <source>
        <dbReference type="ARBA" id="ARBA00022989"/>
    </source>
</evidence>
<evidence type="ECO:0000256" key="6">
    <source>
        <dbReference type="ARBA" id="ARBA00022741"/>
    </source>
</evidence>
<keyword evidence="18" id="KW-1185">Reference proteome</keyword>
<evidence type="ECO:0000256" key="9">
    <source>
        <dbReference type="ARBA" id="ARBA00022967"/>
    </source>
</evidence>
<dbReference type="NCBIfam" id="TIGR01657">
    <property type="entry name" value="P-ATPase-V"/>
    <property type="match status" value="1"/>
</dbReference>
<dbReference type="GO" id="GO:0016887">
    <property type="term" value="F:ATP hydrolysis activity"/>
    <property type="evidence" value="ECO:0007669"/>
    <property type="project" value="InterPro"/>
</dbReference>
<evidence type="ECO:0000256" key="4">
    <source>
        <dbReference type="ARBA" id="ARBA00022692"/>
    </source>
</evidence>
<dbReference type="InterPro" id="IPR023299">
    <property type="entry name" value="ATPase_P-typ_cyto_dom_N"/>
</dbReference>
<dbReference type="Pfam" id="PF12409">
    <property type="entry name" value="P5-ATPase"/>
    <property type="match status" value="1"/>
</dbReference>
<dbReference type="OrthoDB" id="48943at2759"/>
<dbReference type="GO" id="GO:0019829">
    <property type="term" value="F:ATPase-coupled monoatomic cation transmembrane transporter activity"/>
    <property type="evidence" value="ECO:0007669"/>
    <property type="project" value="UniProtKB-UniRule"/>
</dbReference>
<dbReference type="InterPro" id="IPR036412">
    <property type="entry name" value="HAD-like_sf"/>
</dbReference>
<evidence type="ECO:0000256" key="11">
    <source>
        <dbReference type="ARBA" id="ARBA00023136"/>
    </source>
</evidence>
<dbReference type="InterPro" id="IPR001757">
    <property type="entry name" value="P_typ_ATPase"/>
</dbReference>
<feature type="transmembrane region" description="Helical" evidence="13">
    <location>
        <begin position="995"/>
        <end position="1014"/>
    </location>
</feature>
<protein>
    <recommendedName>
        <fullName evidence="13">Cation-transporting ATPase</fullName>
        <ecNumber evidence="13">7.2.2.-</ecNumber>
    </recommendedName>
</protein>
<keyword evidence="9 13" id="KW-1278">Translocase</keyword>
<keyword evidence="11 13" id="KW-0472">Membrane</keyword>
<feature type="transmembrane region" description="Helical" evidence="13">
    <location>
        <begin position="908"/>
        <end position="926"/>
    </location>
</feature>
<dbReference type="GO" id="GO:0006874">
    <property type="term" value="P:intracellular calcium ion homeostasis"/>
    <property type="evidence" value="ECO:0007669"/>
    <property type="project" value="TreeGrafter"/>
</dbReference>
<sequence length="1134" mass="127818">MVLCFGCCSRGNYTRIEENGTPSQPIDNLDVEHINIKCGYCYNDLKKIIFHVIAICMLGVPYLVVHWSITLKTFFLMTPSFLSTADAVLVTDANNKDAIYDIKTSIIRNVNGERKSIKYFRHQLLKYVWDENENAFRVLQGLDNGTTTLSKLLEKCHGLTSDEYASQLELFGKNEVIVNVDSYWKLFFVEVVNPFYVFQIFSIFLWFLDEYEYYAICVLISSLVSIGTSLYQLKEQSRSLKETVETYNNDIYTVLRRDSENVMVKAQYLVPGDVIVIPPGGCNIACDALLLSGNCIVDESLLTGESDPITKSPPSSIEEFFYSSSSHKQHTLYCGTKILQSRFYAGAQVTALVVRTGSSTAKGNLIRSIMFPKNMDFEFYLDSIKFVIMMFFVATIGMIYCAYLYVVRESTVEYIVIRSLDIYTVVVPPALPAAMTIGIVHSVKRLKRLKLYCTCQSRINVAGKIKLVCFDKTGTLTEDGLHFFGLLPYDGLLPDKTISDNIVKDLSRMDVTSPLMATMATCHSLTHIQGSLAGDPLDLSMFNATKWQLEEPGADSSRFDTLLPPIVRPPKELNTDDSPIEIGIIHQYPFNSKTQSMCVIGQIFGSRNYTVYCKGAPEKVIQSCVGESVPANVFTVLEKFGTSGYRVLALAYKNLPRKVNWKSIYHLKLENVQCDLIFLGFLVMQNKLKPQSTQVIQQLRKANIKCVMVTGDNLYTGMCVAKECSMIPTDVSLAIITVTPSTDLNKAEMKIEPTLGSSLQVPEDKLCYAIDGRSWSALESDFPAWLPYIVSKGLVFGRMLPEQKVKLVEYFQNMGYVTAMCGDGANDAGALKVAHVGISLSQSEASIAAPFTSQVTNITCVTNMIREGRCALVTSFGIFKYMTCYSLIQFITLVLLYSRGIMLGNFQFLYFDFVLTTTLAVVMGNIGPPTKINPRRPLSRILTPKNLIPLFLQLLVCALIQKASLYYLELQNWYKPTKPAWSDDDVVTCWENTTLFFTSSYQYLILAFVLNKGYPHRKPFYKNLSFTFVIIILTSFTLLLQTNIVSTFTDIFDLMNLNELRYAHEQQTFLLTLLAFPILNLYLAVNIEIFAESILLKKIINTVKRKKNTKHTYKQLITIEPNISEKALASQRSQ</sequence>
<feature type="domain" description="P5B-type ATPase N-terminal" evidence="16">
    <location>
        <begin position="38"/>
        <end position="105"/>
    </location>
</feature>
<comment type="similarity">
    <text evidence="2 13">Belongs to the cation transport ATPase (P-type) (TC 3.A.3) family. Type V subfamily.</text>
</comment>
<keyword evidence="8 13" id="KW-0460">Magnesium</keyword>
<organism evidence="17 18">
    <name type="scientific">Cinara cedri</name>
    <dbReference type="NCBI Taxonomy" id="506608"/>
    <lineage>
        <taxon>Eukaryota</taxon>
        <taxon>Metazoa</taxon>
        <taxon>Ecdysozoa</taxon>
        <taxon>Arthropoda</taxon>
        <taxon>Hexapoda</taxon>
        <taxon>Insecta</taxon>
        <taxon>Pterygota</taxon>
        <taxon>Neoptera</taxon>
        <taxon>Paraneoptera</taxon>
        <taxon>Hemiptera</taxon>
        <taxon>Sternorrhyncha</taxon>
        <taxon>Aphidomorpha</taxon>
        <taxon>Aphidoidea</taxon>
        <taxon>Aphididae</taxon>
        <taxon>Lachninae</taxon>
        <taxon>Cinara</taxon>
    </lineage>
</organism>
<reference evidence="17 18" key="1">
    <citation type="submission" date="2019-08" db="EMBL/GenBank/DDBJ databases">
        <authorList>
            <person name="Alioto T."/>
            <person name="Alioto T."/>
            <person name="Gomez Garrido J."/>
        </authorList>
    </citation>
    <scope>NUCLEOTIDE SEQUENCE [LARGE SCALE GENOMIC DNA]</scope>
</reference>
<dbReference type="Gene3D" id="3.40.1110.10">
    <property type="entry name" value="Calcium-transporting ATPase, cytoplasmic domain N"/>
    <property type="match status" value="1"/>
</dbReference>
<feature type="transmembrane region" description="Helical" evidence="13">
    <location>
        <begin position="186"/>
        <end position="207"/>
    </location>
</feature>
<evidence type="ECO:0000313" key="17">
    <source>
        <dbReference type="EMBL" id="VVC28869.1"/>
    </source>
</evidence>
<dbReference type="SUPFAM" id="SSF81665">
    <property type="entry name" value="Calcium ATPase, transmembrane domain M"/>
    <property type="match status" value="1"/>
</dbReference>
<dbReference type="SUPFAM" id="SSF81660">
    <property type="entry name" value="Metal cation-transporting ATPase, ATP-binding domain N"/>
    <property type="match status" value="1"/>
</dbReference>
<dbReference type="SFLD" id="SFLDS00003">
    <property type="entry name" value="Haloacid_Dehalogenase"/>
    <property type="match status" value="1"/>
</dbReference>
<feature type="transmembrane region" description="Helical" evidence="13">
    <location>
        <begin position="1069"/>
        <end position="1096"/>
    </location>
</feature>
<feature type="domain" description="Cation-transporting P-type ATPase N-terminal" evidence="15">
    <location>
        <begin position="156"/>
        <end position="205"/>
    </location>
</feature>
<comment type="subcellular location">
    <subcellularLocation>
        <location evidence="1 13">Membrane</location>
        <topology evidence="1 13">Multi-pass membrane protein</topology>
    </subcellularLocation>
</comment>
<dbReference type="PANTHER" id="PTHR45630">
    <property type="entry name" value="CATION-TRANSPORTING ATPASE-RELATED"/>
    <property type="match status" value="1"/>
</dbReference>
<dbReference type="Pfam" id="PF00690">
    <property type="entry name" value="Cation_ATPase_N"/>
    <property type="match status" value="1"/>
</dbReference>
<dbReference type="SFLD" id="SFLDG00002">
    <property type="entry name" value="C1.7:_P-type_atpase_like"/>
    <property type="match status" value="1"/>
</dbReference>
<evidence type="ECO:0000313" key="18">
    <source>
        <dbReference type="Proteomes" id="UP000325440"/>
    </source>
</evidence>
<feature type="transmembrane region" description="Helical" evidence="13">
    <location>
        <begin position="422"/>
        <end position="440"/>
    </location>
</feature>
<dbReference type="FunFam" id="1.20.1110.10:FF:000023">
    <property type="entry name" value="Cation-transporting ATPase"/>
    <property type="match status" value="1"/>
</dbReference>
<dbReference type="Gene3D" id="3.40.50.1000">
    <property type="entry name" value="HAD superfamily/HAD-like"/>
    <property type="match status" value="2"/>
</dbReference>
<dbReference type="InterPro" id="IPR008250">
    <property type="entry name" value="ATPase_P-typ_transduc_dom_A_sf"/>
</dbReference>
<evidence type="ECO:0000256" key="8">
    <source>
        <dbReference type="ARBA" id="ARBA00022842"/>
    </source>
</evidence>
<dbReference type="SUPFAM" id="SSF56784">
    <property type="entry name" value="HAD-like"/>
    <property type="match status" value="1"/>
</dbReference>
<dbReference type="PRINTS" id="PR00119">
    <property type="entry name" value="CATATPASE"/>
</dbReference>
<dbReference type="SUPFAM" id="SSF81653">
    <property type="entry name" value="Calcium ATPase, transduction domain A"/>
    <property type="match status" value="1"/>
</dbReference>
<keyword evidence="5 13" id="KW-0479">Metal-binding</keyword>
<dbReference type="GO" id="GO:0140358">
    <property type="term" value="F:P-type transmembrane transporter activity"/>
    <property type="evidence" value="ECO:0007669"/>
    <property type="project" value="InterPro"/>
</dbReference>
<evidence type="ECO:0000256" key="1">
    <source>
        <dbReference type="ARBA" id="ARBA00004141"/>
    </source>
</evidence>
<dbReference type="InterPro" id="IPR006544">
    <property type="entry name" value="P-type_TPase_V"/>
</dbReference>
<dbReference type="InterPro" id="IPR023298">
    <property type="entry name" value="ATPase_P-typ_TM_dom_sf"/>
</dbReference>
<dbReference type="AlphaFoldDB" id="A0A5E4M9X7"/>
<dbReference type="Pfam" id="PF00122">
    <property type="entry name" value="E1-E2_ATPase"/>
    <property type="match status" value="1"/>
</dbReference>
<dbReference type="InterPro" id="IPR004014">
    <property type="entry name" value="ATPase_P-typ_cation-transptr_N"/>
</dbReference>
<dbReference type="Gene3D" id="2.70.150.10">
    <property type="entry name" value="Calcium-transporting ATPase, cytoplasmic transduction domain A"/>
    <property type="match status" value="1"/>
</dbReference>
<evidence type="ECO:0000256" key="12">
    <source>
        <dbReference type="ARBA" id="ARBA00049360"/>
    </source>
</evidence>
<evidence type="ECO:0000259" key="15">
    <source>
        <dbReference type="Pfam" id="PF00690"/>
    </source>
</evidence>
<feature type="transmembrane region" description="Helical" evidence="13">
    <location>
        <begin position="947"/>
        <end position="968"/>
    </location>
</feature>
<dbReference type="InterPro" id="IPR023214">
    <property type="entry name" value="HAD_sf"/>
</dbReference>
<dbReference type="GO" id="GO:0016020">
    <property type="term" value="C:membrane"/>
    <property type="evidence" value="ECO:0007669"/>
    <property type="project" value="UniProtKB-SubCell"/>
</dbReference>
<feature type="transmembrane region" description="Helical" evidence="13">
    <location>
        <begin position="1026"/>
        <end position="1049"/>
    </location>
</feature>
<dbReference type="InterPro" id="IPR018303">
    <property type="entry name" value="ATPase_P-typ_P_site"/>
</dbReference>
<dbReference type="InterPro" id="IPR044492">
    <property type="entry name" value="P_typ_ATPase_HD_dom"/>
</dbReference>
<dbReference type="InterPro" id="IPR059000">
    <property type="entry name" value="ATPase_P-type_domA"/>
</dbReference>
<evidence type="ECO:0000256" key="13">
    <source>
        <dbReference type="RuleBase" id="RU362082"/>
    </source>
</evidence>
<dbReference type="EC" id="7.2.2.-" evidence="13"/>
<dbReference type="NCBIfam" id="TIGR01494">
    <property type="entry name" value="ATPase_P-type"/>
    <property type="match status" value="2"/>
</dbReference>
<dbReference type="GO" id="GO:0046872">
    <property type="term" value="F:metal ion binding"/>
    <property type="evidence" value="ECO:0007669"/>
    <property type="project" value="UniProtKB-UniRule"/>
</dbReference>
<name>A0A5E4M9X7_9HEMI</name>
<evidence type="ECO:0000256" key="5">
    <source>
        <dbReference type="ARBA" id="ARBA00022723"/>
    </source>
</evidence>
<evidence type="ECO:0000259" key="16">
    <source>
        <dbReference type="Pfam" id="PF12409"/>
    </source>
</evidence>
<comment type="catalytic activity">
    <reaction evidence="12 13">
        <text>ATP + H2O = ADP + phosphate + H(+)</text>
        <dbReference type="Rhea" id="RHEA:13065"/>
        <dbReference type="ChEBI" id="CHEBI:15377"/>
        <dbReference type="ChEBI" id="CHEBI:15378"/>
        <dbReference type="ChEBI" id="CHEBI:30616"/>
        <dbReference type="ChEBI" id="CHEBI:43474"/>
        <dbReference type="ChEBI" id="CHEBI:456216"/>
    </reaction>
</comment>
<proteinExistence type="inferred from homology"/>
<dbReference type="Proteomes" id="UP000325440">
    <property type="component" value="Unassembled WGS sequence"/>
</dbReference>